<gene>
    <name evidence="2" type="ORF">H0E84_07915</name>
</gene>
<dbReference type="AlphaFoldDB" id="A0A853JCF1"/>
<name>A0A853JCF1_9GAMM</name>
<dbReference type="RefSeq" id="WP_180678092.1">
    <property type="nucleotide sequence ID" value="NZ_JACCKA010000051.1"/>
</dbReference>
<feature type="transmembrane region" description="Helical" evidence="1">
    <location>
        <begin position="105"/>
        <end position="125"/>
    </location>
</feature>
<evidence type="ECO:0000256" key="1">
    <source>
        <dbReference type="SAM" id="Phobius"/>
    </source>
</evidence>
<proteinExistence type="predicted"/>
<protein>
    <recommendedName>
        <fullName evidence="4">DUF1449 family protein</fullName>
    </recommendedName>
</protein>
<evidence type="ECO:0008006" key="4">
    <source>
        <dbReference type="Google" id="ProtNLM"/>
    </source>
</evidence>
<feature type="transmembrane region" description="Helical" evidence="1">
    <location>
        <begin position="7"/>
        <end position="35"/>
    </location>
</feature>
<keyword evidence="1" id="KW-0812">Transmembrane</keyword>
<feature type="transmembrane region" description="Helical" evidence="1">
    <location>
        <begin position="70"/>
        <end position="93"/>
    </location>
</feature>
<dbReference type="Proteomes" id="UP000578091">
    <property type="component" value="Unassembled WGS sequence"/>
</dbReference>
<comment type="caution">
    <text evidence="2">The sequence shown here is derived from an EMBL/GenBank/DDBJ whole genome shotgun (WGS) entry which is preliminary data.</text>
</comment>
<reference evidence="2 3" key="1">
    <citation type="submission" date="2020-07" db="EMBL/GenBank/DDBJ databases">
        <title>Luteimonas sp. SJ-92.</title>
        <authorList>
            <person name="Huang X.-X."/>
            <person name="Xu L."/>
            <person name="Sun J.-Q."/>
        </authorList>
    </citation>
    <scope>NUCLEOTIDE SEQUENCE [LARGE SCALE GENOMIC DNA]</scope>
    <source>
        <strain evidence="2 3">SJ-92</strain>
    </source>
</reference>
<keyword evidence="1" id="KW-0472">Membrane</keyword>
<evidence type="ECO:0000313" key="3">
    <source>
        <dbReference type="Proteomes" id="UP000578091"/>
    </source>
</evidence>
<sequence>MEEFLRIALSFPTVVFSLALGVMVALWLLAALGIFQSEALDGWALPDIDGMEPQGLTAVMMKFGLGGLPLMLVLTLLAFIAWLVSYFADYLLLRHLGSTLLRFPLGAVVLLVAFVAGVLGAGQALRPIRHFLARLAPQAQRSVIGMAATVRSPAVTATGGQATVEDGGAGLILQVRSDREGGFHRGDRVVLLEYLEPDNAYRVVGEDEFHGR</sequence>
<organism evidence="2 3">
    <name type="scientific">Luteimonas salinisoli</name>
    <dbReference type="NCBI Taxonomy" id="2752307"/>
    <lineage>
        <taxon>Bacteria</taxon>
        <taxon>Pseudomonadati</taxon>
        <taxon>Pseudomonadota</taxon>
        <taxon>Gammaproteobacteria</taxon>
        <taxon>Lysobacterales</taxon>
        <taxon>Lysobacteraceae</taxon>
        <taxon>Luteimonas</taxon>
    </lineage>
</organism>
<keyword evidence="3" id="KW-1185">Reference proteome</keyword>
<keyword evidence="1" id="KW-1133">Transmembrane helix</keyword>
<evidence type="ECO:0000313" key="2">
    <source>
        <dbReference type="EMBL" id="NZA26309.1"/>
    </source>
</evidence>
<accession>A0A853JCF1</accession>
<dbReference type="EMBL" id="JACCKA010000051">
    <property type="protein sequence ID" value="NZA26309.1"/>
    <property type="molecule type" value="Genomic_DNA"/>
</dbReference>